<protein>
    <submittedName>
        <fullName evidence="2">Uncharacterized protein</fullName>
    </submittedName>
</protein>
<name>A0AAE8YIZ6_9CAUD</name>
<feature type="compositionally biased region" description="Basic and acidic residues" evidence="1">
    <location>
        <begin position="26"/>
        <end position="36"/>
    </location>
</feature>
<accession>A0AAE8YIZ6</accession>
<dbReference type="Proteomes" id="UP000828016">
    <property type="component" value="Segment"/>
</dbReference>
<evidence type="ECO:0000313" key="2">
    <source>
        <dbReference type="EMBL" id="UGL61115.1"/>
    </source>
</evidence>
<keyword evidence="3" id="KW-1185">Reference proteome</keyword>
<evidence type="ECO:0000256" key="1">
    <source>
        <dbReference type="SAM" id="MobiDB-lite"/>
    </source>
</evidence>
<feature type="region of interest" description="Disordered" evidence="1">
    <location>
        <begin position="17"/>
        <end position="46"/>
    </location>
</feature>
<evidence type="ECO:0000313" key="3">
    <source>
        <dbReference type="Proteomes" id="UP000828016"/>
    </source>
</evidence>
<sequence length="102" mass="11234">MTKLILLALRALQSAADKSATKAARKQAEYRADRRSSASKKRKKAEALRKRAQALIAAADYAHWQAGNHDARAEAGNTKHLRHETDARSLARSIKNVTTLEG</sequence>
<dbReference type="EMBL" id="OL581612">
    <property type="protein sequence ID" value="UGL61115.1"/>
    <property type="molecule type" value="Genomic_DNA"/>
</dbReference>
<feature type="region of interest" description="Disordered" evidence="1">
    <location>
        <begin position="77"/>
        <end position="102"/>
    </location>
</feature>
<reference evidence="2" key="1">
    <citation type="submission" date="2021-11" db="EMBL/GenBank/DDBJ databases">
        <title>Complete genome sequence of Pseudomonas phage Eisa9.</title>
        <authorList>
            <person name="Korniienko N."/>
            <person name="Kharina A."/>
            <person name="Zrelovs N."/>
            <person name="Jindrichova B."/>
            <person name="Moravec T."/>
            <person name="Budzanivska I."/>
            <person name="Burketova L."/>
            <person name="Kalachova T."/>
        </authorList>
    </citation>
    <scope>NUCLEOTIDE SEQUENCE</scope>
</reference>
<proteinExistence type="predicted"/>
<organism evidence="2 3">
    <name type="scientific">Pseudomonas phage Eisa9</name>
    <dbReference type="NCBI Taxonomy" id="2900148"/>
    <lineage>
        <taxon>Viruses</taxon>
        <taxon>Duplodnaviria</taxon>
        <taxon>Heunggongvirae</taxon>
        <taxon>Uroviricota</taxon>
        <taxon>Caudoviricetes</taxon>
        <taxon>Autographivirales</taxon>
        <taxon>Autonotataviridae</taxon>
        <taxon>Pollyceevirus</taxon>
        <taxon>Pollyceevirus Eisa9</taxon>
    </lineage>
</organism>